<dbReference type="EMBL" id="VIFM01000216">
    <property type="protein sequence ID" value="TQF10997.1"/>
    <property type="molecule type" value="Genomic_DNA"/>
</dbReference>
<evidence type="ECO:0000313" key="2">
    <source>
        <dbReference type="Proteomes" id="UP000315369"/>
    </source>
</evidence>
<organism evidence="1 2">
    <name type="scientific">Myxococcus llanfairpwllgwyngyllgogerychwyrndrobwllllantysiliogogogochensis</name>
    <dbReference type="NCBI Taxonomy" id="2590453"/>
    <lineage>
        <taxon>Bacteria</taxon>
        <taxon>Pseudomonadati</taxon>
        <taxon>Myxococcota</taxon>
        <taxon>Myxococcia</taxon>
        <taxon>Myxococcales</taxon>
        <taxon>Cystobacterineae</taxon>
        <taxon>Myxococcaceae</taxon>
        <taxon>Myxococcus</taxon>
    </lineage>
</organism>
<dbReference type="Gene3D" id="2.130.10.30">
    <property type="entry name" value="Regulator of chromosome condensation 1/beta-lactamase-inhibitor protein II"/>
    <property type="match status" value="1"/>
</dbReference>
<dbReference type="SUPFAM" id="SSF50985">
    <property type="entry name" value="RCC1/BLIP-II"/>
    <property type="match status" value="1"/>
</dbReference>
<dbReference type="Proteomes" id="UP000315369">
    <property type="component" value="Unassembled WGS sequence"/>
</dbReference>
<sequence length="84" mass="8869">MSVAIKADGTLWVWGTQSTEDGTISRRFVPVPMPGPTGIVAASARSGHTLARTADGTVWGWGHNAYGALGNGITGERSEPFQLW</sequence>
<protein>
    <recommendedName>
        <fullName evidence="3">RCC1 repeat-containing protein</fullName>
    </recommendedName>
</protein>
<dbReference type="InterPro" id="IPR009091">
    <property type="entry name" value="RCC1/BLIP-II"/>
</dbReference>
<dbReference type="InterPro" id="IPR000408">
    <property type="entry name" value="Reg_chr_condens"/>
</dbReference>
<evidence type="ECO:0008006" key="3">
    <source>
        <dbReference type="Google" id="ProtNLM"/>
    </source>
</evidence>
<dbReference type="AlphaFoldDB" id="A0A540WQ36"/>
<keyword evidence="2" id="KW-1185">Reference proteome</keyword>
<gene>
    <name evidence="1" type="ORF">FJV41_36595</name>
</gene>
<name>A0A540WQ36_9BACT</name>
<dbReference type="Pfam" id="PF13540">
    <property type="entry name" value="RCC1_2"/>
    <property type="match status" value="1"/>
</dbReference>
<evidence type="ECO:0000313" key="1">
    <source>
        <dbReference type="EMBL" id="TQF10997.1"/>
    </source>
</evidence>
<accession>A0A540WQ36</accession>
<proteinExistence type="predicted"/>
<reference evidence="1 2" key="1">
    <citation type="submission" date="2019-06" db="EMBL/GenBank/DDBJ databases">
        <authorList>
            <person name="Livingstone P."/>
            <person name="Whitworth D."/>
        </authorList>
    </citation>
    <scope>NUCLEOTIDE SEQUENCE [LARGE SCALE GENOMIC DNA]</scope>
    <source>
        <strain evidence="1 2">AM401</strain>
    </source>
</reference>
<comment type="caution">
    <text evidence="1">The sequence shown here is derived from an EMBL/GenBank/DDBJ whole genome shotgun (WGS) entry which is preliminary data.</text>
</comment>
<dbReference type="PROSITE" id="PS50012">
    <property type="entry name" value="RCC1_3"/>
    <property type="match status" value="1"/>
</dbReference>